<evidence type="ECO:0000313" key="6">
    <source>
        <dbReference type="Proteomes" id="UP001595696"/>
    </source>
</evidence>
<evidence type="ECO:0000256" key="2">
    <source>
        <dbReference type="ARBA" id="ARBA00022679"/>
    </source>
</evidence>
<organism evidence="5 6">
    <name type="scientific">Nocardia jiangsuensis</name>
    <dbReference type="NCBI Taxonomy" id="1691563"/>
    <lineage>
        <taxon>Bacteria</taxon>
        <taxon>Bacillati</taxon>
        <taxon>Actinomycetota</taxon>
        <taxon>Actinomycetes</taxon>
        <taxon>Mycobacteriales</taxon>
        <taxon>Nocardiaceae</taxon>
        <taxon>Nocardia</taxon>
    </lineage>
</organism>
<accession>A0ABV8DV07</accession>
<name>A0ABV8DV07_9NOCA</name>
<dbReference type="GO" id="GO:0032259">
    <property type="term" value="P:methylation"/>
    <property type="evidence" value="ECO:0007669"/>
    <property type="project" value="UniProtKB-KW"/>
</dbReference>
<reference evidence="6" key="1">
    <citation type="journal article" date="2019" name="Int. J. Syst. Evol. Microbiol.">
        <title>The Global Catalogue of Microorganisms (GCM) 10K type strain sequencing project: providing services to taxonomists for standard genome sequencing and annotation.</title>
        <authorList>
            <consortium name="The Broad Institute Genomics Platform"/>
            <consortium name="The Broad Institute Genome Sequencing Center for Infectious Disease"/>
            <person name="Wu L."/>
            <person name="Ma J."/>
        </authorList>
    </citation>
    <scope>NUCLEOTIDE SEQUENCE [LARGE SCALE GENOMIC DNA]</scope>
    <source>
        <strain evidence="6">CGMCC 4.7330</strain>
    </source>
</reference>
<dbReference type="Gene3D" id="3.40.50.150">
    <property type="entry name" value="Vaccinia Virus protein VP39"/>
    <property type="match status" value="1"/>
</dbReference>
<dbReference type="GO" id="GO:0008168">
    <property type="term" value="F:methyltransferase activity"/>
    <property type="evidence" value="ECO:0007669"/>
    <property type="project" value="UniProtKB-KW"/>
</dbReference>
<comment type="caution">
    <text evidence="5">The sequence shown here is derived from an EMBL/GenBank/DDBJ whole genome shotgun (WGS) entry which is preliminary data.</text>
</comment>
<keyword evidence="2 5" id="KW-0808">Transferase</keyword>
<gene>
    <name evidence="5" type="ORF">ACFO0B_17555</name>
</gene>
<dbReference type="CDD" id="cd02440">
    <property type="entry name" value="AdoMet_MTases"/>
    <property type="match status" value="1"/>
</dbReference>
<dbReference type="RefSeq" id="WP_378613537.1">
    <property type="nucleotide sequence ID" value="NZ_JBHSAX010000014.1"/>
</dbReference>
<evidence type="ECO:0000313" key="5">
    <source>
        <dbReference type="EMBL" id="MFC3963800.1"/>
    </source>
</evidence>
<evidence type="ECO:0000256" key="3">
    <source>
        <dbReference type="ARBA" id="ARBA00022691"/>
    </source>
</evidence>
<dbReference type="PANTHER" id="PTHR43464">
    <property type="entry name" value="METHYLTRANSFERASE"/>
    <property type="match status" value="1"/>
</dbReference>
<dbReference type="SUPFAM" id="SSF53335">
    <property type="entry name" value="S-adenosyl-L-methionine-dependent methyltransferases"/>
    <property type="match status" value="1"/>
</dbReference>
<dbReference type="EMBL" id="JBHSAX010000014">
    <property type="protein sequence ID" value="MFC3963800.1"/>
    <property type="molecule type" value="Genomic_DNA"/>
</dbReference>
<dbReference type="Pfam" id="PF08241">
    <property type="entry name" value="Methyltransf_11"/>
    <property type="match status" value="1"/>
</dbReference>
<dbReference type="PANTHER" id="PTHR43464:SF19">
    <property type="entry name" value="UBIQUINONE BIOSYNTHESIS O-METHYLTRANSFERASE, MITOCHONDRIAL"/>
    <property type="match status" value="1"/>
</dbReference>
<dbReference type="InterPro" id="IPR013216">
    <property type="entry name" value="Methyltransf_11"/>
</dbReference>
<keyword evidence="1 5" id="KW-0489">Methyltransferase</keyword>
<feature type="domain" description="Methyltransferase type 11" evidence="4">
    <location>
        <begin position="56"/>
        <end position="154"/>
    </location>
</feature>
<dbReference type="InterPro" id="IPR029063">
    <property type="entry name" value="SAM-dependent_MTases_sf"/>
</dbReference>
<keyword evidence="3" id="KW-0949">S-adenosyl-L-methionine</keyword>
<sequence>MAGLRARALGTMAGQLGNPHGILGTVVAGMLNRGNRPAVAAAVAAAGITPGATVADLGFGGGAGLAMLLDKVGSSGIVHGVEISPDMIASARKRYAPQVRSGTLQVAAGSLTALPLRDGVLDAAITVNTVYFVDDLPAAFAELARTIRPGGVAVVGIGDPDAMVKLPFTAHGFRLRPADEVAAALERSGFVVQRSSPGGTRIPFHVLAGRRGLD</sequence>
<evidence type="ECO:0000256" key="1">
    <source>
        <dbReference type="ARBA" id="ARBA00022603"/>
    </source>
</evidence>
<protein>
    <submittedName>
        <fullName evidence="5">Class I SAM-dependent methyltransferase</fullName>
        <ecNumber evidence="5">2.1.1.-</ecNumber>
    </submittedName>
</protein>
<evidence type="ECO:0000259" key="4">
    <source>
        <dbReference type="Pfam" id="PF08241"/>
    </source>
</evidence>
<dbReference type="EC" id="2.1.1.-" evidence="5"/>
<proteinExistence type="predicted"/>
<keyword evidence="6" id="KW-1185">Reference proteome</keyword>
<dbReference type="Proteomes" id="UP001595696">
    <property type="component" value="Unassembled WGS sequence"/>
</dbReference>